<comment type="caution">
    <text evidence="6">Lacks conserved residue(s) required for the propagation of feature annotation.</text>
</comment>
<feature type="transmembrane region" description="Helical" evidence="6">
    <location>
        <begin position="99"/>
        <end position="120"/>
    </location>
</feature>
<keyword evidence="8" id="KW-1185">Reference proteome</keyword>
<evidence type="ECO:0000313" key="8">
    <source>
        <dbReference type="Proteomes" id="UP000887565"/>
    </source>
</evidence>
<dbReference type="GO" id="GO:0005886">
    <property type="term" value="C:plasma membrane"/>
    <property type="evidence" value="ECO:0007669"/>
    <property type="project" value="TreeGrafter"/>
</dbReference>
<dbReference type="WBParaSite" id="nRc.2.0.1.t13166-RA">
    <property type="protein sequence ID" value="nRc.2.0.1.t13166-RA"/>
    <property type="gene ID" value="nRc.2.0.1.g13166"/>
</dbReference>
<proteinExistence type="inferred from homology"/>
<evidence type="ECO:0000256" key="5">
    <source>
        <dbReference type="ARBA" id="ARBA00023136"/>
    </source>
</evidence>
<dbReference type="InterPro" id="IPR007632">
    <property type="entry name" value="Anoctamin"/>
</dbReference>
<dbReference type="GO" id="GO:0005254">
    <property type="term" value="F:chloride channel activity"/>
    <property type="evidence" value="ECO:0007669"/>
    <property type="project" value="TreeGrafter"/>
</dbReference>
<dbReference type="OMA" id="MKYWHIF"/>
<evidence type="ECO:0000256" key="4">
    <source>
        <dbReference type="ARBA" id="ARBA00022989"/>
    </source>
</evidence>
<sequence>MDVVVKLGIIFNAGLIAFTSEVIPRLYYTYHRATDSHRRHIGYLEYSLSYIHVKDWNDEAKIEEMTTKNITKCYYMGYREPDYPYPHKHDYWRIVTVRLAAFTVYSIGFFVLMYLVNLMIDDTPSSVRTRLDRHKFLVKKHLDQERRQAREAVRRVKRAHPSLLLRNSIVGPKNENTKF</sequence>
<keyword evidence="4 6" id="KW-1133">Transmembrane helix</keyword>
<evidence type="ECO:0000256" key="6">
    <source>
        <dbReference type="RuleBase" id="RU280814"/>
    </source>
</evidence>
<dbReference type="PANTHER" id="PTHR12308:SF73">
    <property type="entry name" value="ANOCTAMIN"/>
    <property type="match status" value="1"/>
</dbReference>
<accession>A0A915IG43</accession>
<dbReference type="PANTHER" id="PTHR12308">
    <property type="entry name" value="ANOCTAMIN"/>
    <property type="match status" value="1"/>
</dbReference>
<comment type="similarity">
    <text evidence="2 6">Belongs to the anoctamin family.</text>
</comment>
<evidence type="ECO:0000256" key="3">
    <source>
        <dbReference type="ARBA" id="ARBA00022692"/>
    </source>
</evidence>
<organism evidence="8 9">
    <name type="scientific">Romanomermis culicivorax</name>
    <name type="common">Nematode worm</name>
    <dbReference type="NCBI Taxonomy" id="13658"/>
    <lineage>
        <taxon>Eukaryota</taxon>
        <taxon>Metazoa</taxon>
        <taxon>Ecdysozoa</taxon>
        <taxon>Nematoda</taxon>
        <taxon>Enoplea</taxon>
        <taxon>Dorylaimia</taxon>
        <taxon>Mermithida</taxon>
        <taxon>Mermithoidea</taxon>
        <taxon>Mermithidae</taxon>
        <taxon>Romanomermis</taxon>
    </lineage>
</organism>
<evidence type="ECO:0000313" key="9">
    <source>
        <dbReference type="WBParaSite" id="nRc.2.0.1.t13166-RA"/>
    </source>
</evidence>
<keyword evidence="3 6" id="KW-0812">Transmembrane</keyword>
<protein>
    <recommendedName>
        <fullName evidence="6">Anoctamin</fullName>
    </recommendedName>
</protein>
<evidence type="ECO:0000259" key="7">
    <source>
        <dbReference type="Pfam" id="PF04547"/>
    </source>
</evidence>
<dbReference type="InterPro" id="IPR049452">
    <property type="entry name" value="Anoctamin_TM"/>
</dbReference>
<name>A0A915IG43_ROMCU</name>
<dbReference type="Pfam" id="PF04547">
    <property type="entry name" value="Anoctamin"/>
    <property type="match status" value="1"/>
</dbReference>
<evidence type="ECO:0000256" key="2">
    <source>
        <dbReference type="ARBA" id="ARBA00009671"/>
    </source>
</evidence>
<reference evidence="9" key="1">
    <citation type="submission" date="2022-11" db="UniProtKB">
        <authorList>
            <consortium name="WormBaseParasite"/>
        </authorList>
    </citation>
    <scope>IDENTIFICATION</scope>
</reference>
<evidence type="ECO:0000256" key="1">
    <source>
        <dbReference type="ARBA" id="ARBA00004141"/>
    </source>
</evidence>
<dbReference type="AlphaFoldDB" id="A0A915IG43"/>
<keyword evidence="5 6" id="KW-0472">Membrane</keyword>
<dbReference type="Proteomes" id="UP000887565">
    <property type="component" value="Unplaced"/>
</dbReference>
<comment type="subcellular location">
    <subcellularLocation>
        <location evidence="1 6">Membrane</location>
        <topology evidence="1 6">Multi-pass membrane protein</topology>
    </subcellularLocation>
</comment>
<feature type="domain" description="Anoctamin transmembrane" evidence="7">
    <location>
        <begin position="1"/>
        <end position="134"/>
    </location>
</feature>